<dbReference type="OrthoDB" id="18585at2759"/>
<evidence type="ECO:0000313" key="8">
    <source>
        <dbReference type="Proteomes" id="UP000078046"/>
    </source>
</evidence>
<dbReference type="AlphaFoldDB" id="A0A177BB78"/>
<dbReference type="Pfam" id="PF01130">
    <property type="entry name" value="CD36"/>
    <property type="match status" value="1"/>
</dbReference>
<proteinExistence type="inferred from homology"/>
<dbReference type="GO" id="GO:0005044">
    <property type="term" value="F:scavenger receptor activity"/>
    <property type="evidence" value="ECO:0007669"/>
    <property type="project" value="TreeGrafter"/>
</dbReference>
<dbReference type="Proteomes" id="UP000078046">
    <property type="component" value="Unassembled WGS sequence"/>
</dbReference>
<keyword evidence="8" id="KW-1185">Reference proteome</keyword>
<dbReference type="GO" id="GO:0005737">
    <property type="term" value="C:cytoplasm"/>
    <property type="evidence" value="ECO:0007669"/>
    <property type="project" value="TreeGrafter"/>
</dbReference>
<evidence type="ECO:0000256" key="6">
    <source>
        <dbReference type="ARBA" id="ARBA00023180"/>
    </source>
</evidence>
<protein>
    <submittedName>
        <fullName evidence="7">Uncharacterized protein</fullName>
    </submittedName>
</protein>
<evidence type="ECO:0000256" key="1">
    <source>
        <dbReference type="ARBA" id="ARBA00004370"/>
    </source>
</evidence>
<sequence length="179" mass="20254">MNVWNNDATNMINGTDGTLWNPYVDKLKPLYLFAPEVCRSVSFVYQKPSNVCGVSTYRYQVNPQESQMPNFYPRNAGYGFKNCLNGNLTDTVNINKCCLGKGVFSLLYCKDAEFVLTGSHMYGSEQFINDIKGINKPSSLVASTWIEIDPITGRPLCGNNNVQKNFYIRKTKILENVYD</sequence>
<comment type="subcellular location">
    <subcellularLocation>
        <location evidence="1">Membrane</location>
    </subcellularLocation>
</comment>
<keyword evidence="5" id="KW-0472">Membrane</keyword>
<organism evidence="7 8">
    <name type="scientific">Intoshia linei</name>
    <dbReference type="NCBI Taxonomy" id="1819745"/>
    <lineage>
        <taxon>Eukaryota</taxon>
        <taxon>Metazoa</taxon>
        <taxon>Spiralia</taxon>
        <taxon>Lophotrochozoa</taxon>
        <taxon>Mesozoa</taxon>
        <taxon>Orthonectida</taxon>
        <taxon>Rhopaluridae</taxon>
        <taxon>Intoshia</taxon>
    </lineage>
</organism>
<reference evidence="7 8" key="1">
    <citation type="submission" date="2016-04" db="EMBL/GenBank/DDBJ databases">
        <title>The genome of Intoshia linei affirms orthonectids as highly simplified spiralians.</title>
        <authorList>
            <person name="Mikhailov K.V."/>
            <person name="Slusarev G.S."/>
            <person name="Nikitin M.A."/>
            <person name="Logacheva M.D."/>
            <person name="Penin A."/>
            <person name="Aleoshin V."/>
            <person name="Panchin Y.V."/>
        </authorList>
    </citation>
    <scope>NUCLEOTIDE SEQUENCE [LARGE SCALE GENOMIC DNA]</scope>
    <source>
        <strain evidence="7">Intl2013</strain>
        <tissue evidence="7">Whole animal</tissue>
    </source>
</reference>
<keyword evidence="3" id="KW-0812">Transmembrane</keyword>
<dbReference type="PANTHER" id="PTHR11923">
    <property type="entry name" value="SCAVENGER RECEPTOR CLASS B TYPE-1 SR-B1"/>
    <property type="match status" value="1"/>
</dbReference>
<name>A0A177BB78_9BILA</name>
<dbReference type="PANTHER" id="PTHR11923:SF51">
    <property type="entry name" value="LYSOSOME MEMBRANE PROTEIN 2"/>
    <property type="match status" value="1"/>
</dbReference>
<keyword evidence="6" id="KW-0325">Glycoprotein</keyword>
<evidence type="ECO:0000256" key="3">
    <source>
        <dbReference type="ARBA" id="ARBA00022692"/>
    </source>
</evidence>
<evidence type="ECO:0000256" key="4">
    <source>
        <dbReference type="ARBA" id="ARBA00022989"/>
    </source>
</evidence>
<evidence type="ECO:0000256" key="5">
    <source>
        <dbReference type="ARBA" id="ARBA00023136"/>
    </source>
</evidence>
<keyword evidence="4" id="KW-1133">Transmembrane helix</keyword>
<evidence type="ECO:0000256" key="2">
    <source>
        <dbReference type="ARBA" id="ARBA00010532"/>
    </source>
</evidence>
<dbReference type="GO" id="GO:0016020">
    <property type="term" value="C:membrane"/>
    <property type="evidence" value="ECO:0007669"/>
    <property type="project" value="UniProtKB-SubCell"/>
</dbReference>
<evidence type="ECO:0000313" key="7">
    <source>
        <dbReference type="EMBL" id="OAF70892.1"/>
    </source>
</evidence>
<dbReference type="PRINTS" id="PR01609">
    <property type="entry name" value="CD36FAMILY"/>
</dbReference>
<dbReference type="InterPro" id="IPR002159">
    <property type="entry name" value="CD36_fam"/>
</dbReference>
<accession>A0A177BB78</accession>
<dbReference type="EMBL" id="LWCA01000101">
    <property type="protein sequence ID" value="OAF70892.1"/>
    <property type="molecule type" value="Genomic_DNA"/>
</dbReference>
<gene>
    <name evidence="7" type="ORF">A3Q56_01308</name>
</gene>
<comment type="similarity">
    <text evidence="2">Belongs to the CD36 family.</text>
</comment>
<comment type="caution">
    <text evidence="7">The sequence shown here is derived from an EMBL/GenBank/DDBJ whole genome shotgun (WGS) entry which is preliminary data.</text>
</comment>